<gene>
    <name evidence="2" type="ORF">PoB_005828100</name>
</gene>
<dbReference type="PANTHER" id="PTHR16199:SF4">
    <property type="entry name" value="CONDENSIN-2 COMPLEX SUBUNIT G2"/>
    <property type="match status" value="1"/>
</dbReference>
<feature type="region of interest" description="Disordered" evidence="1">
    <location>
        <begin position="361"/>
        <end position="380"/>
    </location>
</feature>
<dbReference type="EMBL" id="BLXT01006428">
    <property type="protein sequence ID" value="GFO31776.1"/>
    <property type="molecule type" value="Genomic_DNA"/>
</dbReference>
<accession>A0AAV4CG38</accession>
<evidence type="ECO:0000313" key="2">
    <source>
        <dbReference type="EMBL" id="GFO31776.1"/>
    </source>
</evidence>
<feature type="region of interest" description="Disordered" evidence="1">
    <location>
        <begin position="463"/>
        <end position="484"/>
    </location>
</feature>
<evidence type="ECO:0000313" key="3">
    <source>
        <dbReference type="Proteomes" id="UP000735302"/>
    </source>
</evidence>
<protein>
    <submittedName>
        <fullName evidence="2">Condensin-2 complex subunit g2-like</fullName>
    </submittedName>
</protein>
<feature type="compositionally biased region" description="Basic and acidic residues" evidence="1">
    <location>
        <begin position="530"/>
        <end position="540"/>
    </location>
</feature>
<dbReference type="GO" id="GO:0005634">
    <property type="term" value="C:nucleus"/>
    <property type="evidence" value="ECO:0007669"/>
    <property type="project" value="TreeGrafter"/>
</dbReference>
<dbReference type="AlphaFoldDB" id="A0AAV4CG38"/>
<name>A0AAV4CG38_9GAST</name>
<feature type="region of interest" description="Disordered" evidence="1">
    <location>
        <begin position="1"/>
        <end position="38"/>
    </location>
</feature>
<dbReference type="Proteomes" id="UP000735302">
    <property type="component" value="Unassembled WGS sequence"/>
</dbReference>
<evidence type="ECO:0000256" key="1">
    <source>
        <dbReference type="SAM" id="MobiDB-lite"/>
    </source>
</evidence>
<feature type="region of interest" description="Disordered" evidence="1">
    <location>
        <begin position="171"/>
        <end position="197"/>
    </location>
</feature>
<feature type="region of interest" description="Disordered" evidence="1">
    <location>
        <begin position="524"/>
        <end position="543"/>
    </location>
</feature>
<dbReference type="GO" id="GO:0000796">
    <property type="term" value="C:condensin complex"/>
    <property type="evidence" value="ECO:0007669"/>
    <property type="project" value="TreeGrafter"/>
</dbReference>
<comment type="caution">
    <text evidence="2">The sequence shown here is derived from an EMBL/GenBank/DDBJ whole genome shotgun (WGS) entry which is preliminary data.</text>
</comment>
<keyword evidence="3" id="KW-1185">Reference proteome</keyword>
<feature type="compositionally biased region" description="Basic and acidic residues" evidence="1">
    <location>
        <begin position="13"/>
        <end position="22"/>
    </location>
</feature>
<sequence>MQMTQFVWSGKLSEGKNSAHSDGEDDDDDENTNPAEQQQHLQQVTDILRGLTEAIYLMYISLSPILASSAEYRAMGEGLAKKLSVTVREVMAVSQDPDLDSSLIALAGHLPSKTLPLASQSLINRLRKLKPGPQGTRSLTSTVKALVQWEKANLLIEMVREAFEKILSEERHGNSGERGFEEATGRESKPKVGTKEKTKKKAVGFSAAAAEEPCLSWDVAVQVLELMLVQSECRPILLSRYSSSLMSLARTMRPVLARLRHALSPVCEESREPGDLDGLSLPNDHPGSVAVSVKLYSIYLRLCAFLCCGAEKNTGGNEEGTRSGGEADQVREEAHRAVVTAVTWSSTCVLSWLKSASSLQEGNKNSDEAHRSDVKNRKGKEDLAETAKCSQRNEALHQLLTVCLKMASGMMMAGCAGIPLLDEVIQLCMTLIKSLDSEKIILDACVLKSTLSCVYQLLSLRPKPAEGQPPQEEATGRQASREDSAIDKDRYAKIACSCICLLLKTLAPPSSSFLSIGHSGEEVTPTADEATGKAGEHSTEYTKISPSQKNIKADLIKSITALITELISELTRFGRPANICQQTVAAALVCVLSDAARASEREDEGMELDKLQLPCLGAAVLTAVRKRQGVFRVWLSFRMFCAEIENHLKPEQSFTIHEMQALLAVVITVQSYDKAILSPDSYSHLRALATRAARPPAMDEDVFGDLKSKMDKAIRKLASEVISVN</sequence>
<dbReference type="GO" id="GO:0000070">
    <property type="term" value="P:mitotic sister chromatid segregation"/>
    <property type="evidence" value="ECO:0007669"/>
    <property type="project" value="TreeGrafter"/>
</dbReference>
<proteinExistence type="predicted"/>
<reference evidence="2 3" key="1">
    <citation type="journal article" date="2021" name="Elife">
        <title>Chloroplast acquisition without the gene transfer in kleptoplastic sea slugs, Plakobranchus ocellatus.</title>
        <authorList>
            <person name="Maeda T."/>
            <person name="Takahashi S."/>
            <person name="Yoshida T."/>
            <person name="Shimamura S."/>
            <person name="Takaki Y."/>
            <person name="Nagai Y."/>
            <person name="Toyoda A."/>
            <person name="Suzuki Y."/>
            <person name="Arimoto A."/>
            <person name="Ishii H."/>
            <person name="Satoh N."/>
            <person name="Nishiyama T."/>
            <person name="Hasebe M."/>
            <person name="Maruyama T."/>
            <person name="Minagawa J."/>
            <person name="Obokata J."/>
            <person name="Shigenobu S."/>
        </authorList>
    </citation>
    <scope>NUCLEOTIDE SEQUENCE [LARGE SCALE GENOMIC DNA]</scope>
</reference>
<feature type="compositionally biased region" description="Basic and acidic residues" evidence="1">
    <location>
        <begin position="171"/>
        <end position="196"/>
    </location>
</feature>
<feature type="compositionally biased region" description="Basic and acidic residues" evidence="1">
    <location>
        <begin position="364"/>
        <end position="380"/>
    </location>
</feature>
<organism evidence="2 3">
    <name type="scientific">Plakobranchus ocellatus</name>
    <dbReference type="NCBI Taxonomy" id="259542"/>
    <lineage>
        <taxon>Eukaryota</taxon>
        <taxon>Metazoa</taxon>
        <taxon>Spiralia</taxon>
        <taxon>Lophotrochozoa</taxon>
        <taxon>Mollusca</taxon>
        <taxon>Gastropoda</taxon>
        <taxon>Heterobranchia</taxon>
        <taxon>Euthyneura</taxon>
        <taxon>Panpulmonata</taxon>
        <taxon>Sacoglossa</taxon>
        <taxon>Placobranchoidea</taxon>
        <taxon>Plakobranchidae</taxon>
        <taxon>Plakobranchus</taxon>
    </lineage>
</organism>
<dbReference type="PANTHER" id="PTHR16199">
    <property type="entry name" value="CONDENSIN-2 COMPLEX SUBUNIT G2"/>
    <property type="match status" value="1"/>
</dbReference>